<feature type="compositionally biased region" description="Polar residues" evidence="1">
    <location>
        <begin position="1"/>
        <end position="12"/>
    </location>
</feature>
<evidence type="ECO:0000313" key="3">
    <source>
        <dbReference type="Proteomes" id="UP001044222"/>
    </source>
</evidence>
<name>A0A9D3M3E9_ANGAN</name>
<evidence type="ECO:0000313" key="2">
    <source>
        <dbReference type="EMBL" id="KAG5841816.1"/>
    </source>
</evidence>
<reference evidence="2" key="1">
    <citation type="submission" date="2021-01" db="EMBL/GenBank/DDBJ databases">
        <title>A chromosome-scale assembly of European eel, Anguilla anguilla.</title>
        <authorList>
            <person name="Henkel C."/>
            <person name="Jong-Raadsen S.A."/>
            <person name="Dufour S."/>
            <person name="Weltzien F.-A."/>
            <person name="Palstra A.P."/>
            <person name="Pelster B."/>
            <person name="Spaink H.P."/>
            <person name="Van Den Thillart G.E."/>
            <person name="Jansen H."/>
            <person name="Zahm M."/>
            <person name="Klopp C."/>
            <person name="Cedric C."/>
            <person name="Louis A."/>
            <person name="Berthelot C."/>
            <person name="Parey E."/>
            <person name="Roest Crollius H."/>
            <person name="Montfort J."/>
            <person name="Robinson-Rechavi M."/>
            <person name="Bucao C."/>
            <person name="Bouchez O."/>
            <person name="Gislard M."/>
            <person name="Lluch J."/>
            <person name="Milhes M."/>
            <person name="Lampietro C."/>
            <person name="Lopez Roques C."/>
            <person name="Donnadieu C."/>
            <person name="Braasch I."/>
            <person name="Desvignes T."/>
            <person name="Postlethwait J."/>
            <person name="Bobe J."/>
            <person name="Guiguen Y."/>
            <person name="Dirks R."/>
        </authorList>
    </citation>
    <scope>NUCLEOTIDE SEQUENCE</scope>
    <source>
        <strain evidence="2">Tag_6206</strain>
        <tissue evidence="2">Liver</tissue>
    </source>
</reference>
<keyword evidence="3" id="KW-1185">Reference proteome</keyword>
<sequence>MDGQSQSQTSSAAEKKKRLESIVGSRRSSGRADVSEKAVASSTTSNEDGSPGRQHHRERRNAITTAAAAANFGKPCQEPPTAAIEERPLLVKTEAHGSLPHVADYALPCRGMLFPVDPRNGYLEAQYSTPAFFPPFQPPVPIDDRHAQGRYVYEPPLHIPSPLSGSPFRTSPSSGSRPTGAPRLGESPFSVTHPYAGPYMDYLHSLHRSPSLSVISAARGWSPPDAVAMTAAEYYHQMALLAGHRSPYADLIPPVGLTAAAVAAGTGALHMEHLHAAEGGSAGPPR</sequence>
<comment type="caution">
    <text evidence="2">The sequence shown here is derived from an EMBL/GenBank/DDBJ whole genome shotgun (WGS) entry which is preliminary data.</text>
</comment>
<dbReference type="EMBL" id="JAFIRN010000009">
    <property type="protein sequence ID" value="KAG5841816.1"/>
    <property type="molecule type" value="Genomic_DNA"/>
</dbReference>
<proteinExistence type="predicted"/>
<gene>
    <name evidence="2" type="ORF">ANANG_G00170960</name>
</gene>
<feature type="compositionally biased region" description="Polar residues" evidence="1">
    <location>
        <begin position="163"/>
        <end position="177"/>
    </location>
</feature>
<feature type="region of interest" description="Disordered" evidence="1">
    <location>
        <begin position="1"/>
        <end position="59"/>
    </location>
</feature>
<dbReference type="Proteomes" id="UP001044222">
    <property type="component" value="Chromosome 9"/>
</dbReference>
<organism evidence="2 3">
    <name type="scientific">Anguilla anguilla</name>
    <name type="common">European freshwater eel</name>
    <name type="synonym">Muraena anguilla</name>
    <dbReference type="NCBI Taxonomy" id="7936"/>
    <lineage>
        <taxon>Eukaryota</taxon>
        <taxon>Metazoa</taxon>
        <taxon>Chordata</taxon>
        <taxon>Craniata</taxon>
        <taxon>Vertebrata</taxon>
        <taxon>Euteleostomi</taxon>
        <taxon>Actinopterygii</taxon>
        <taxon>Neopterygii</taxon>
        <taxon>Teleostei</taxon>
        <taxon>Anguilliformes</taxon>
        <taxon>Anguillidae</taxon>
        <taxon>Anguilla</taxon>
    </lineage>
</organism>
<protein>
    <submittedName>
        <fullName evidence="2">Uncharacterized protein</fullName>
    </submittedName>
</protein>
<feature type="region of interest" description="Disordered" evidence="1">
    <location>
        <begin position="162"/>
        <end position="188"/>
    </location>
</feature>
<dbReference type="AlphaFoldDB" id="A0A9D3M3E9"/>
<evidence type="ECO:0000256" key="1">
    <source>
        <dbReference type="SAM" id="MobiDB-lite"/>
    </source>
</evidence>
<accession>A0A9D3M3E9</accession>